<reference evidence="1 2" key="2">
    <citation type="journal article" date="2022" name="Mol. Ecol. Resour.">
        <title>The genomes of chicory, endive, great burdock and yacon provide insights into Asteraceae paleo-polyploidization history and plant inulin production.</title>
        <authorList>
            <person name="Fan W."/>
            <person name="Wang S."/>
            <person name="Wang H."/>
            <person name="Wang A."/>
            <person name="Jiang F."/>
            <person name="Liu H."/>
            <person name="Zhao H."/>
            <person name="Xu D."/>
            <person name="Zhang Y."/>
        </authorList>
    </citation>
    <scope>NUCLEOTIDE SEQUENCE [LARGE SCALE GENOMIC DNA]</scope>
    <source>
        <strain evidence="2">cv. Yunnan</strain>
        <tissue evidence="1">Leaves</tissue>
    </source>
</reference>
<proteinExistence type="predicted"/>
<evidence type="ECO:0000313" key="2">
    <source>
        <dbReference type="Proteomes" id="UP001056120"/>
    </source>
</evidence>
<sequence>MQFWQSMDQKQYKAEQTAKNLPVAHKSCLETFTPTKKPHIHEIPHFDANLVSPTPEKTEETVNMYKKEHAKLPEKYRLLSEFFDRMTTALRLLNLRKQLPVFQNITRIVETLTGREFSYKNLAQIKFILPEAVQTDKILLHNKKTLCMEPHIKVTLLFDIIEGHIEHSDYMALSSLLFSRLLKFANEHSEDYDVPEAELPEPFNRKEITISANSLPMDSSIQVLPSVDETEPLNPSHLPPSFRRRFSAKEFGNPMKTKLSQSRNLPSSVKEVGFSTCLDVLKEEKDLQAANGITPMKKPLVISEMNVVIKEIQVVTPDLSTPKRSVATEDNKLKNMVNEKVMASSLLVKRSLDFSNLHEERAFLDGNNTSNAGSSAKLIYIHNNNIELDLKSITETLM</sequence>
<dbReference type="Proteomes" id="UP001056120">
    <property type="component" value="Linkage Group LG17"/>
</dbReference>
<accession>A0ACB9EU28</accession>
<reference evidence="2" key="1">
    <citation type="journal article" date="2022" name="Mol. Ecol. Resour.">
        <title>The genomes of chicory, endive, great burdock and yacon provide insights into Asteraceae palaeo-polyploidization history and plant inulin production.</title>
        <authorList>
            <person name="Fan W."/>
            <person name="Wang S."/>
            <person name="Wang H."/>
            <person name="Wang A."/>
            <person name="Jiang F."/>
            <person name="Liu H."/>
            <person name="Zhao H."/>
            <person name="Xu D."/>
            <person name="Zhang Y."/>
        </authorList>
    </citation>
    <scope>NUCLEOTIDE SEQUENCE [LARGE SCALE GENOMIC DNA]</scope>
    <source>
        <strain evidence="2">cv. Yunnan</strain>
    </source>
</reference>
<organism evidence="1 2">
    <name type="scientific">Smallanthus sonchifolius</name>
    <dbReference type="NCBI Taxonomy" id="185202"/>
    <lineage>
        <taxon>Eukaryota</taxon>
        <taxon>Viridiplantae</taxon>
        <taxon>Streptophyta</taxon>
        <taxon>Embryophyta</taxon>
        <taxon>Tracheophyta</taxon>
        <taxon>Spermatophyta</taxon>
        <taxon>Magnoliopsida</taxon>
        <taxon>eudicotyledons</taxon>
        <taxon>Gunneridae</taxon>
        <taxon>Pentapetalae</taxon>
        <taxon>asterids</taxon>
        <taxon>campanulids</taxon>
        <taxon>Asterales</taxon>
        <taxon>Asteraceae</taxon>
        <taxon>Asteroideae</taxon>
        <taxon>Heliantheae alliance</taxon>
        <taxon>Millerieae</taxon>
        <taxon>Smallanthus</taxon>
    </lineage>
</organism>
<dbReference type="EMBL" id="CM042034">
    <property type="protein sequence ID" value="KAI3762133.1"/>
    <property type="molecule type" value="Genomic_DNA"/>
</dbReference>
<name>A0ACB9EU28_9ASTR</name>
<gene>
    <name evidence="1" type="ORF">L1987_52556</name>
</gene>
<comment type="caution">
    <text evidence="1">The sequence shown here is derived from an EMBL/GenBank/DDBJ whole genome shotgun (WGS) entry which is preliminary data.</text>
</comment>
<protein>
    <submittedName>
        <fullName evidence="1">Uncharacterized protein</fullName>
    </submittedName>
</protein>
<keyword evidence="2" id="KW-1185">Reference proteome</keyword>
<evidence type="ECO:0000313" key="1">
    <source>
        <dbReference type="EMBL" id="KAI3762133.1"/>
    </source>
</evidence>